<dbReference type="Proteomes" id="UP000001423">
    <property type="component" value="Chromosome"/>
</dbReference>
<evidence type="ECO:0000313" key="2">
    <source>
        <dbReference type="EMBL" id="CAE22146.1"/>
    </source>
</evidence>
<keyword evidence="1" id="KW-1133">Transmembrane helix</keyword>
<keyword evidence="3" id="KW-1185">Reference proteome</keyword>
<evidence type="ECO:0000256" key="1">
    <source>
        <dbReference type="SAM" id="Phobius"/>
    </source>
</evidence>
<protein>
    <submittedName>
        <fullName evidence="2">Uncharacterized protein</fullName>
    </submittedName>
</protein>
<organism evidence="2 3">
    <name type="scientific">Prochlorococcus marinus (strain MIT 9313)</name>
    <dbReference type="NCBI Taxonomy" id="74547"/>
    <lineage>
        <taxon>Bacteria</taxon>
        <taxon>Bacillati</taxon>
        <taxon>Cyanobacteriota</taxon>
        <taxon>Cyanophyceae</taxon>
        <taxon>Synechococcales</taxon>
        <taxon>Prochlorococcaceae</taxon>
        <taxon>Prochlorococcus</taxon>
    </lineage>
</organism>
<dbReference type="KEGG" id="pmt:PMT_1972"/>
<name>Q7V4H9_PROMM</name>
<keyword evidence="1" id="KW-0812">Transmembrane</keyword>
<feature type="transmembrane region" description="Helical" evidence="1">
    <location>
        <begin position="17"/>
        <end position="37"/>
    </location>
</feature>
<dbReference type="AlphaFoldDB" id="Q7V4H9"/>
<dbReference type="HOGENOM" id="CLU_180814_0_0_3"/>
<dbReference type="EMBL" id="BX548175">
    <property type="protein sequence ID" value="CAE22146.1"/>
    <property type="molecule type" value="Genomic_DNA"/>
</dbReference>
<gene>
    <name evidence="2" type="ordered locus">PMT_1972</name>
</gene>
<proteinExistence type="predicted"/>
<sequence>MTTPSADPQWKQWLDRLLIIDVFLVIAGALWFVTAILAASQGVEKPIGLFQQLWMPLFLPAISLLMTAALINGVWAWWLRIRPGIDRDT</sequence>
<reference evidence="2 3" key="1">
    <citation type="journal article" date="2003" name="Nature">
        <title>Genome divergence in two Prochlorococcus ecotypes reflects oceanic niche differentiation.</title>
        <authorList>
            <person name="Rocap G."/>
            <person name="Larimer F.W."/>
            <person name="Lamerdin J.E."/>
            <person name="Malfatti S."/>
            <person name="Chain P."/>
            <person name="Ahlgren N.A."/>
            <person name="Arellano A."/>
            <person name="Coleman M."/>
            <person name="Hauser L."/>
            <person name="Hess W.R."/>
            <person name="Johnson Z.I."/>
            <person name="Land M.L."/>
            <person name="Lindell D."/>
            <person name="Post A.F."/>
            <person name="Regala W."/>
            <person name="Shah M."/>
            <person name="Shaw S.L."/>
            <person name="Steglich C."/>
            <person name="Sullivan M.B."/>
            <person name="Ting C.S."/>
            <person name="Tolonen A."/>
            <person name="Webb E.A."/>
            <person name="Zinser E.R."/>
            <person name="Chisholm S.W."/>
        </authorList>
    </citation>
    <scope>NUCLEOTIDE SEQUENCE [LARGE SCALE GENOMIC DNA]</scope>
    <source>
        <strain evidence="3">MIT 9313</strain>
    </source>
</reference>
<evidence type="ECO:0000313" key="3">
    <source>
        <dbReference type="Proteomes" id="UP000001423"/>
    </source>
</evidence>
<dbReference type="RefSeq" id="WP_011131337.1">
    <property type="nucleotide sequence ID" value="NC_005071.1"/>
</dbReference>
<keyword evidence="1" id="KW-0472">Membrane</keyword>
<dbReference type="OrthoDB" id="427287at2"/>
<feature type="transmembrane region" description="Helical" evidence="1">
    <location>
        <begin position="57"/>
        <end position="79"/>
    </location>
</feature>
<accession>Q7V4H9</accession>